<protein>
    <submittedName>
        <fullName evidence="12">4Fe-4S ferredoxin</fullName>
    </submittedName>
</protein>
<evidence type="ECO:0000256" key="3">
    <source>
        <dbReference type="ARBA" id="ARBA00022485"/>
    </source>
</evidence>
<dbReference type="GO" id="GO:0046872">
    <property type="term" value="F:metal ion binding"/>
    <property type="evidence" value="ECO:0007669"/>
    <property type="project" value="UniProtKB-KW"/>
</dbReference>
<keyword evidence="9" id="KW-0411">Iron-sulfur</keyword>
<name>A0A2M8AU41_9BACT</name>
<dbReference type="InterPro" id="IPR003953">
    <property type="entry name" value="FAD-dep_OxRdtase_2_FAD-bd"/>
</dbReference>
<evidence type="ECO:0000256" key="4">
    <source>
        <dbReference type="ARBA" id="ARBA00022630"/>
    </source>
</evidence>
<keyword evidence="5" id="KW-0479">Metal-binding</keyword>
<reference evidence="13" key="1">
    <citation type="submission" date="2017-09" db="EMBL/GenBank/DDBJ databases">
        <title>Depth-based differentiation of microbial function through sediment-hosted aquifers and enrichment of novel symbionts in the deep terrestrial subsurface.</title>
        <authorList>
            <person name="Probst A.J."/>
            <person name="Ladd B."/>
            <person name="Jarett J.K."/>
            <person name="Geller-Mcgrath D.E."/>
            <person name="Sieber C.M.K."/>
            <person name="Emerson J.B."/>
            <person name="Anantharaman K."/>
            <person name="Thomas B.C."/>
            <person name="Malmstrom R."/>
            <person name="Stieglmeier M."/>
            <person name="Klingl A."/>
            <person name="Woyke T."/>
            <person name="Ryan C.M."/>
            <person name="Banfield J.F."/>
        </authorList>
    </citation>
    <scope>NUCLEOTIDE SEQUENCE [LARGE SCALE GENOMIC DNA]</scope>
</reference>
<dbReference type="InterPro" id="IPR009051">
    <property type="entry name" value="Helical_ferredxn"/>
</dbReference>
<dbReference type="InterPro" id="IPR028261">
    <property type="entry name" value="DPD_II"/>
</dbReference>
<dbReference type="SUPFAM" id="SSF51905">
    <property type="entry name" value="FAD/NAD(P)-binding domain"/>
    <property type="match status" value="2"/>
</dbReference>
<dbReference type="Pfam" id="PF14691">
    <property type="entry name" value="Fer4_20"/>
    <property type="match status" value="1"/>
</dbReference>
<keyword evidence="4" id="KW-0285">Flavoprotein</keyword>
<feature type="domain" description="4Fe-4S ferredoxin-type" evidence="11">
    <location>
        <begin position="1454"/>
        <end position="1483"/>
    </location>
</feature>
<dbReference type="Pfam" id="PF13450">
    <property type="entry name" value="NAD_binding_8"/>
    <property type="match status" value="1"/>
</dbReference>
<sequence length="1499" mass="163020">MLNKENKIGSVLVIGGGIAGMQASLDLVDAGFRVYLVEDSPAIGGKMAQLDKTFPTNDCSMCIMSPRLVDVASNCNIELLTTTEVVGMDGKAGRFRVSIRRNPRFVDISKCTGCGDCAKACPVEVPDKFNMAMSNRKAIYKPFAQAVPGAFAIDKRGTSPCKSGCPINISVQGYVALIAQGKYQQALDLIRRENPFPGICGRVCNHPCETECMRGKVDEPIAVAGLKRFVADWEESEKLKVKSEKLGDRDQGLEFNGKRVAIIGSGPAGLTAAHDLALAGFPVTVFEKLSVAGGMMRVGIPDYRLPQDIIQQEIDAILATGVELKLNTTVDSLDSLKSQGFEAIMIAVGAHVNKGMGVPGEDMNGVLSGISFLRDVNIGNKVDICGKRVAVVGGGNVAIDAARVAVRLGAKEVSIIYRRSKDEMPADVHEVVAAQEEGVKIHLLANPTKIIGRNNRVEGVECIRMELGEPDSSGRKKPVPIKGSEFVINVDIVIPSIGQASDLSWLQTKATKWGTIEVDSETLATSIDGVFAGGDAVSGPAFVVDAIKAGHVAAKSISRYLRGMDLKQGRENKKAGVVKDVPLDGISKIARQRMAEMDVQKRIAGHAEVALGFTEEQARLEAQRCLSCGICSECYECEQVCQAKAVDHTQTSLLEEILVGGIVLAPGVETISPEVREEYGYGYYPNVVTSLEFERYLSASGPTTGHIQRPSDNKEPKKVAWIQCVGSRDEERKYCSSVCCMYATKEAIIAKEHAHGLEPTIFFMDIRAFGKGFDSYYERAKNEYGVRYIRCMVSTVKENPNTHNLMMRYVAENGKLVEEEFDMVVLSVGLKPSPSTQELANRLGVNLNQYGFCTTDTLTPINTSNPGIFVCGASSEPKDIPETVMQASGAAACIGELLGDVRGSEIIRKEYPTETDVCGQDARIGVFVCRCGINIAGVVDVPLVAEYAASLSNVVCVEEKIYVCSQDSQAMIKEKICEHNLNRVVVASCTPRTHERLFQDTIAEAGLNKYLFEMANIRDQCSWVHQNSPQAATEKAKELVRMAVGRAALLEPLYATKMDVTRNALVIGGGLSGMVSAISLAKQGFSVEIVECEAQLGGNLKHLHLMLDGSNIQEYLNQLIEEVKNHSLIKIHLASDVVAISGHVGHFESTVRGLQSTVEIKHGVVIVATGGVESKPVEYLYGQDERVITQRELEEKLVNSHSAFRIPHSIVMIQCVGSRDEQRPYCSRVCCSQAIKNALKLKELNPDTAVYILYRDIRTYGFREEYYYKAREAGVVFIRYDVDRKPEVRGQESESEKLKVKSEKLGDRSQGAGVRGQMEVDVFDPILGTNVVLSADMVILAPAIVSHPGNERLSPLLKVTLNANRFFLEAHMKLRPVDFASDGMFLCGLAHSPKDISESIIQAKAVAGRAATVLAKDKLEVSGVVSKIDQNKCVACLTCIRMCPYSVPFINNKGAAEIEPAKCQGCGICASECPAKAIELMHYKDTQVVAKVEAMFIRI</sequence>
<dbReference type="Pfam" id="PF13237">
    <property type="entry name" value="Fer4_10"/>
    <property type="match status" value="1"/>
</dbReference>
<feature type="compositionally biased region" description="Basic and acidic residues" evidence="10">
    <location>
        <begin position="1291"/>
        <end position="1307"/>
    </location>
</feature>
<feature type="domain" description="4Fe-4S ferredoxin-type" evidence="11">
    <location>
        <begin position="102"/>
        <end position="131"/>
    </location>
</feature>
<dbReference type="SUPFAM" id="SSF51971">
    <property type="entry name" value="Nucleotide-binding domain"/>
    <property type="match status" value="2"/>
</dbReference>
<dbReference type="EMBL" id="PFUI01000115">
    <property type="protein sequence ID" value="PJB29684.1"/>
    <property type="molecule type" value="Genomic_DNA"/>
</dbReference>
<dbReference type="GO" id="GO:0051539">
    <property type="term" value="F:4 iron, 4 sulfur cluster binding"/>
    <property type="evidence" value="ECO:0007669"/>
    <property type="project" value="UniProtKB-KW"/>
</dbReference>
<dbReference type="PANTHER" id="PTHR43498:SF1">
    <property type="entry name" value="COB--COM HETERODISULFIDE REDUCTASE IRON-SULFUR SUBUNIT A"/>
    <property type="match status" value="1"/>
</dbReference>
<evidence type="ECO:0000259" key="11">
    <source>
        <dbReference type="PROSITE" id="PS51379"/>
    </source>
</evidence>
<dbReference type="InterPro" id="IPR017900">
    <property type="entry name" value="4Fe4S_Fe_S_CS"/>
</dbReference>
<dbReference type="InterPro" id="IPR023753">
    <property type="entry name" value="FAD/NAD-binding_dom"/>
</dbReference>
<comment type="caution">
    <text evidence="12">The sequence shown here is derived from an EMBL/GenBank/DDBJ whole genome shotgun (WGS) entry which is preliminary data.</text>
</comment>
<dbReference type="InterPro" id="IPR039650">
    <property type="entry name" value="HdrA-like"/>
</dbReference>
<evidence type="ECO:0000256" key="5">
    <source>
        <dbReference type="ARBA" id="ARBA00022723"/>
    </source>
</evidence>
<gene>
    <name evidence="12" type="ORF">CO110_04495</name>
</gene>
<dbReference type="Gene3D" id="3.50.50.60">
    <property type="entry name" value="FAD/NAD(P)-binding domain"/>
    <property type="match status" value="5"/>
</dbReference>
<feature type="region of interest" description="Disordered" evidence="10">
    <location>
        <begin position="1291"/>
        <end position="1310"/>
    </location>
</feature>
<evidence type="ECO:0000256" key="8">
    <source>
        <dbReference type="ARBA" id="ARBA00023004"/>
    </source>
</evidence>
<dbReference type="SUPFAM" id="SSF46548">
    <property type="entry name" value="alpha-helical ferredoxin"/>
    <property type="match status" value="2"/>
</dbReference>
<dbReference type="InterPro" id="IPR036188">
    <property type="entry name" value="FAD/NAD-bd_sf"/>
</dbReference>
<feature type="domain" description="4Fe-4S ferredoxin-type" evidence="11">
    <location>
        <begin position="1424"/>
        <end position="1453"/>
    </location>
</feature>
<organism evidence="12 13">
    <name type="scientific">Candidatus Desantisbacteria bacterium CG_4_9_14_3_um_filter_40_11</name>
    <dbReference type="NCBI Taxonomy" id="1974546"/>
    <lineage>
        <taxon>Bacteria</taxon>
        <taxon>Candidatus Desantisiibacteriota</taxon>
    </lineage>
</organism>
<keyword evidence="7" id="KW-0560">Oxidoreductase</keyword>
<dbReference type="Pfam" id="PF07992">
    <property type="entry name" value="Pyr_redox_2"/>
    <property type="match status" value="2"/>
</dbReference>
<evidence type="ECO:0000256" key="1">
    <source>
        <dbReference type="ARBA" id="ARBA00001974"/>
    </source>
</evidence>
<comment type="similarity">
    <text evidence="2">Belongs to the HdrA family.</text>
</comment>
<proteinExistence type="inferred from homology"/>
<evidence type="ECO:0000313" key="12">
    <source>
        <dbReference type="EMBL" id="PJB29684.1"/>
    </source>
</evidence>
<evidence type="ECO:0000256" key="2">
    <source>
        <dbReference type="ARBA" id="ARBA00006561"/>
    </source>
</evidence>
<dbReference type="Gene3D" id="1.10.1060.10">
    <property type="entry name" value="Alpha-helical ferredoxin"/>
    <property type="match status" value="1"/>
</dbReference>
<dbReference type="Pfam" id="PF00890">
    <property type="entry name" value="FAD_binding_2"/>
    <property type="match status" value="1"/>
</dbReference>
<dbReference type="Proteomes" id="UP000231366">
    <property type="component" value="Unassembled WGS sequence"/>
</dbReference>
<evidence type="ECO:0000256" key="10">
    <source>
        <dbReference type="SAM" id="MobiDB-lite"/>
    </source>
</evidence>
<comment type="cofactor">
    <cofactor evidence="1">
        <name>FAD</name>
        <dbReference type="ChEBI" id="CHEBI:57692"/>
    </cofactor>
</comment>
<keyword evidence="3" id="KW-0004">4Fe-4S</keyword>
<dbReference type="PROSITE" id="PS51379">
    <property type="entry name" value="4FE4S_FER_2"/>
    <property type="match status" value="3"/>
</dbReference>
<dbReference type="PANTHER" id="PTHR43498">
    <property type="entry name" value="FERREDOXIN:COB-COM HETERODISULFIDE REDUCTASE SUBUNIT A"/>
    <property type="match status" value="1"/>
</dbReference>
<dbReference type="SUPFAM" id="SSF54862">
    <property type="entry name" value="4Fe-4S ferredoxins"/>
    <property type="match status" value="1"/>
</dbReference>
<evidence type="ECO:0000256" key="6">
    <source>
        <dbReference type="ARBA" id="ARBA00022827"/>
    </source>
</evidence>
<accession>A0A2M8AU41</accession>
<dbReference type="Pfam" id="PF00037">
    <property type="entry name" value="Fer4"/>
    <property type="match status" value="1"/>
</dbReference>
<dbReference type="Gene3D" id="3.30.70.20">
    <property type="match status" value="2"/>
</dbReference>
<dbReference type="PROSITE" id="PS00198">
    <property type="entry name" value="4FE4S_FER_1"/>
    <property type="match status" value="3"/>
</dbReference>
<keyword evidence="6" id="KW-0274">FAD</keyword>
<dbReference type="GO" id="GO:0016491">
    <property type="term" value="F:oxidoreductase activity"/>
    <property type="evidence" value="ECO:0007669"/>
    <property type="project" value="UniProtKB-KW"/>
</dbReference>
<evidence type="ECO:0000313" key="13">
    <source>
        <dbReference type="Proteomes" id="UP000231366"/>
    </source>
</evidence>
<evidence type="ECO:0000256" key="9">
    <source>
        <dbReference type="ARBA" id="ARBA00023014"/>
    </source>
</evidence>
<evidence type="ECO:0000256" key="7">
    <source>
        <dbReference type="ARBA" id="ARBA00023002"/>
    </source>
</evidence>
<dbReference type="PRINTS" id="PR00419">
    <property type="entry name" value="ADXRDTASE"/>
</dbReference>
<dbReference type="InterPro" id="IPR017896">
    <property type="entry name" value="4Fe4S_Fe-S-bd"/>
</dbReference>
<keyword evidence="8" id="KW-0408">Iron</keyword>